<accession>A0A3G5AHZ6</accession>
<name>A0A3G5AHZ6_9VIRU</name>
<evidence type="ECO:0000313" key="1">
    <source>
        <dbReference type="EMBL" id="AYV86842.1"/>
    </source>
</evidence>
<protein>
    <submittedName>
        <fullName evidence="1">Uncharacterized protein</fullName>
    </submittedName>
</protein>
<sequence length="88" mass="10625">MSRGARKRAHWMRVNKYKIYCLDYLRQHPLHDSMNDKWIMYNHWIGHGGEDIVFLDTPPYAGDLDPFKWDRSRTSAFWARISDLKVEL</sequence>
<proteinExistence type="predicted"/>
<reference evidence="1" key="1">
    <citation type="submission" date="2018-10" db="EMBL/GenBank/DDBJ databases">
        <title>Hidden diversity of soil giant viruses.</title>
        <authorList>
            <person name="Schulz F."/>
            <person name="Alteio L."/>
            <person name="Goudeau D."/>
            <person name="Ryan E.M."/>
            <person name="Malmstrom R.R."/>
            <person name="Blanchard J."/>
            <person name="Woyke T."/>
        </authorList>
    </citation>
    <scope>NUCLEOTIDE SEQUENCE</scope>
    <source>
        <strain evidence="1">SYV1</strain>
    </source>
</reference>
<dbReference type="EMBL" id="MK072517">
    <property type="protein sequence ID" value="AYV86842.1"/>
    <property type="molecule type" value="Genomic_DNA"/>
</dbReference>
<gene>
    <name evidence="1" type="ORF">Sylvanvirus11_5</name>
</gene>
<organism evidence="1">
    <name type="scientific">Sylvanvirus sp</name>
    <dbReference type="NCBI Taxonomy" id="2487774"/>
    <lineage>
        <taxon>Viruses</taxon>
    </lineage>
</organism>